<dbReference type="PANTHER" id="PTHR43272:SF33">
    <property type="entry name" value="AMP-BINDING DOMAIN-CONTAINING PROTEIN-RELATED"/>
    <property type="match status" value="1"/>
</dbReference>
<dbReference type="InterPro" id="IPR020845">
    <property type="entry name" value="AMP-binding_CS"/>
</dbReference>
<organism evidence="5 6">
    <name type="scientific">Smittium mucronatum</name>
    <dbReference type="NCBI Taxonomy" id="133383"/>
    <lineage>
        <taxon>Eukaryota</taxon>
        <taxon>Fungi</taxon>
        <taxon>Fungi incertae sedis</taxon>
        <taxon>Zoopagomycota</taxon>
        <taxon>Kickxellomycotina</taxon>
        <taxon>Harpellomycetes</taxon>
        <taxon>Harpellales</taxon>
        <taxon>Legeriomycetaceae</taxon>
        <taxon>Smittium</taxon>
    </lineage>
</organism>
<keyword evidence="5" id="KW-0436">Ligase</keyword>
<dbReference type="Pfam" id="PF00501">
    <property type="entry name" value="AMP-binding"/>
    <property type="match status" value="1"/>
</dbReference>
<comment type="caution">
    <text evidence="5">The sequence shown here is derived from an EMBL/GenBank/DDBJ whole genome shotgun (WGS) entry which is preliminary data.</text>
</comment>
<protein>
    <submittedName>
        <fullName evidence="5">Long-chain-fatty-acid-CoA ligase 5</fullName>
    </submittedName>
</protein>
<dbReference type="SUPFAM" id="SSF56801">
    <property type="entry name" value="Acetyl-CoA synthetase-like"/>
    <property type="match status" value="1"/>
</dbReference>
<dbReference type="OrthoDB" id="1700726at2759"/>
<feature type="transmembrane region" description="Helical" evidence="3">
    <location>
        <begin position="50"/>
        <end position="71"/>
    </location>
</feature>
<gene>
    <name evidence="5" type="ORF">AYI68_g6897</name>
</gene>
<keyword evidence="3" id="KW-0812">Transmembrane</keyword>
<keyword evidence="2" id="KW-0067">ATP-binding</keyword>
<evidence type="ECO:0000313" key="6">
    <source>
        <dbReference type="Proteomes" id="UP000187455"/>
    </source>
</evidence>
<keyword evidence="3" id="KW-1133">Transmembrane helix</keyword>
<dbReference type="GO" id="GO:0016020">
    <property type="term" value="C:membrane"/>
    <property type="evidence" value="ECO:0007669"/>
    <property type="project" value="TreeGrafter"/>
</dbReference>
<reference evidence="5 6" key="1">
    <citation type="journal article" date="2016" name="Mol. Biol. Evol.">
        <title>Genome-Wide Survey of Gut Fungi (Harpellales) Reveals the First Horizontally Transferred Ubiquitin Gene from a Mosquito Host.</title>
        <authorList>
            <person name="Wang Y."/>
            <person name="White M.M."/>
            <person name="Kvist S."/>
            <person name="Moncalvo J.M."/>
        </authorList>
    </citation>
    <scope>NUCLEOTIDE SEQUENCE [LARGE SCALE GENOMIC DNA]</scope>
    <source>
        <strain evidence="5 6">ALG-7-W6</strain>
    </source>
</reference>
<dbReference type="GO" id="GO:0004467">
    <property type="term" value="F:long-chain fatty acid-CoA ligase activity"/>
    <property type="evidence" value="ECO:0007669"/>
    <property type="project" value="TreeGrafter"/>
</dbReference>
<evidence type="ECO:0000256" key="2">
    <source>
        <dbReference type="ARBA" id="ARBA00022840"/>
    </source>
</evidence>
<dbReference type="EMBL" id="LSSL01005084">
    <property type="protein sequence ID" value="OLY79044.1"/>
    <property type="molecule type" value="Genomic_DNA"/>
</dbReference>
<keyword evidence="3" id="KW-0472">Membrane</keyword>
<keyword evidence="1" id="KW-0547">Nucleotide-binding</keyword>
<dbReference type="GO" id="GO:0005524">
    <property type="term" value="F:ATP binding"/>
    <property type="evidence" value="ECO:0007669"/>
    <property type="project" value="UniProtKB-KW"/>
</dbReference>
<sequence length="712" mass="79047">MATSKSYAVPDSAIQGYSPILRNPDSAHSLEIEGFDGVNTLYEIFARSNLFTIIVLFFISFICAELLSYLFSLILAVRNTPDSDYLGHRPYDPVSKTYLPYVFQTYSQISDRASNLAAGLIALRLSHSDPTSDTEKSAILDRKWAVAIYSLNRPEWAITDKALPTQSLYSVALYDTLGHDSMEYILNHSEASIVVCSLDKIHKLLSQIDRLPHLKIIVSMDPLSYDSEKSSSFIPSPFNSRSTTILKEWAKSKNVGLYDFHEVEKVGADNHLTHHPPAPSDIYTILYTSGTTGVPKGAVTTHRNYASAAVVAAKRAVGDNTPNSMVSYLPLAHCYGRNSENSIILNSGSIGYYCGDITKILEDTRALQPTIFTGVPRLLTRFYDALSAKTINSSNPIVRSLAQLATSQKINNMHAGLGLEHFLWDRIFFNKTQAVISKNLKFISTGSAPIESNVLNFLRVSLKSIIRDGYGMTETSAIVLAQTMTDFTAGNSGIPFEGMEVRLRDVPEMNYLTSDSPCMRGELLVRGPTIFSCYYKDPVKTEEAFVDGNWLATGDIARINEDGTISIIDRKKSIFKLSQGEYVAPEKVENIITRNPFVLQCFVHGYSYKNYLVAIVVPDPDQFIPWASKIMNSSEPLPIAQLAKNKKVIDSLLAEITAISKESNLAGFEIVKKVYIEPASFESHGLLTPTLKLKRFDAAKHYKDIITSLYQS</sequence>
<keyword evidence="6" id="KW-1185">Reference proteome</keyword>
<evidence type="ECO:0000259" key="4">
    <source>
        <dbReference type="Pfam" id="PF00501"/>
    </source>
</evidence>
<proteinExistence type="predicted"/>
<dbReference type="InterPro" id="IPR042099">
    <property type="entry name" value="ANL_N_sf"/>
</dbReference>
<dbReference type="InterPro" id="IPR000873">
    <property type="entry name" value="AMP-dep_synth/lig_dom"/>
</dbReference>
<dbReference type="STRING" id="133383.A0A1R0GQ94"/>
<evidence type="ECO:0000256" key="1">
    <source>
        <dbReference type="ARBA" id="ARBA00022741"/>
    </source>
</evidence>
<evidence type="ECO:0000256" key="3">
    <source>
        <dbReference type="SAM" id="Phobius"/>
    </source>
</evidence>
<feature type="domain" description="AMP-dependent synthetase/ligase" evidence="4">
    <location>
        <begin position="101"/>
        <end position="535"/>
    </location>
</feature>
<dbReference type="PANTHER" id="PTHR43272">
    <property type="entry name" value="LONG-CHAIN-FATTY-ACID--COA LIGASE"/>
    <property type="match status" value="1"/>
</dbReference>
<dbReference type="Proteomes" id="UP000187455">
    <property type="component" value="Unassembled WGS sequence"/>
</dbReference>
<accession>A0A1R0GQ94</accession>
<evidence type="ECO:0000313" key="5">
    <source>
        <dbReference type="EMBL" id="OLY79044.1"/>
    </source>
</evidence>
<dbReference type="Gene3D" id="3.40.50.12780">
    <property type="entry name" value="N-terminal domain of ligase-like"/>
    <property type="match status" value="1"/>
</dbReference>
<dbReference type="GO" id="GO:0005783">
    <property type="term" value="C:endoplasmic reticulum"/>
    <property type="evidence" value="ECO:0007669"/>
    <property type="project" value="TreeGrafter"/>
</dbReference>
<name>A0A1R0GQ94_9FUNG</name>
<dbReference type="AlphaFoldDB" id="A0A1R0GQ94"/>
<dbReference type="PROSITE" id="PS00455">
    <property type="entry name" value="AMP_BINDING"/>
    <property type="match status" value="1"/>
</dbReference>